<dbReference type="InterPro" id="IPR027417">
    <property type="entry name" value="P-loop_NTPase"/>
</dbReference>
<name>A0A2A8HEL2_9BACI</name>
<dbReference type="Gene3D" id="3.40.50.300">
    <property type="entry name" value="P-loop containing nucleotide triphosphate hydrolases"/>
    <property type="match status" value="1"/>
</dbReference>
<evidence type="ECO:0000313" key="1">
    <source>
        <dbReference type="EMBL" id="PEQ05502.1"/>
    </source>
</evidence>
<gene>
    <name evidence="1" type="ORF">CN585_15605</name>
</gene>
<dbReference type="Proteomes" id="UP000220841">
    <property type="component" value="Unassembled WGS sequence"/>
</dbReference>
<evidence type="ECO:0000313" key="2">
    <source>
        <dbReference type="Proteomes" id="UP000220841"/>
    </source>
</evidence>
<dbReference type="InterPro" id="IPR053259">
    <property type="entry name" value="Golvesin-related_Golgi"/>
</dbReference>
<evidence type="ECO:0008006" key="3">
    <source>
        <dbReference type="Google" id="ProtNLM"/>
    </source>
</evidence>
<dbReference type="PANTHER" id="PTHR32301:SF6">
    <property type="entry name" value="GOLVESIN-RELATED"/>
    <property type="match status" value="1"/>
</dbReference>
<sequence length="255" mass="29945">MNATNELIIFVHIAKNGGTTLRDILDKQYGSKSLSIYAEPSVPTLNSKEKIINMVLQHTYTAKSISGHFSYGMKYDHIAREPLLSLINIPRNITYITMLRNPVENIFSLYNHYKRNDYFNIQTLDVNFETFIKKKIYYPNFQTLCVSGTDIPDLNIAKYNIVNNFSIVGITDMYNESIFLMKERFNWNNIKYQKLNHFVNSDLIKDIPNELINLIYLDNKLDFKLYLFTKQLLKQKIDALNINKQKELHEFSPFT</sequence>
<dbReference type="AlphaFoldDB" id="A0A2A8HEL2"/>
<dbReference type="EMBL" id="NUBY01000064">
    <property type="protein sequence ID" value="PEQ05502.1"/>
    <property type="molecule type" value="Genomic_DNA"/>
</dbReference>
<protein>
    <recommendedName>
        <fullName evidence="3">Sulfotransferase family protein</fullName>
    </recommendedName>
</protein>
<dbReference type="PANTHER" id="PTHR32301">
    <property type="entry name" value="COUNTIN RECEPTOR CNR3-RELATED"/>
    <property type="match status" value="1"/>
</dbReference>
<reference evidence="1 2" key="1">
    <citation type="submission" date="2017-09" db="EMBL/GenBank/DDBJ databases">
        <title>Large-scale bioinformatics analysis of Bacillus genomes uncovers conserved roles of natural products in bacterial physiology.</title>
        <authorList>
            <consortium name="Agbiome Team Llc"/>
            <person name="Bleich R.M."/>
            <person name="Grubbs K.J."/>
            <person name="Santa Maria K.C."/>
            <person name="Allen S.E."/>
            <person name="Farag S."/>
            <person name="Shank E.A."/>
            <person name="Bowers A."/>
        </authorList>
    </citation>
    <scope>NUCLEOTIDE SEQUENCE [LARGE SCALE GENOMIC DNA]</scope>
    <source>
        <strain evidence="1 2">AFS021349</strain>
    </source>
</reference>
<dbReference type="SUPFAM" id="SSF52540">
    <property type="entry name" value="P-loop containing nucleoside triphosphate hydrolases"/>
    <property type="match status" value="1"/>
</dbReference>
<proteinExistence type="predicted"/>
<dbReference type="RefSeq" id="WP_098226665.1">
    <property type="nucleotide sequence ID" value="NZ_NUBY01000064.1"/>
</dbReference>
<accession>A0A2A8HEL2</accession>
<comment type="caution">
    <text evidence="1">The sequence shown here is derived from an EMBL/GenBank/DDBJ whole genome shotgun (WGS) entry which is preliminary data.</text>
</comment>
<organism evidence="1 2">
    <name type="scientific">Bacillus toyonensis</name>
    <dbReference type="NCBI Taxonomy" id="155322"/>
    <lineage>
        <taxon>Bacteria</taxon>
        <taxon>Bacillati</taxon>
        <taxon>Bacillota</taxon>
        <taxon>Bacilli</taxon>
        <taxon>Bacillales</taxon>
        <taxon>Bacillaceae</taxon>
        <taxon>Bacillus</taxon>
        <taxon>Bacillus cereus group</taxon>
    </lineage>
</organism>